<sequence>MSTQSPQPSGSGKPMRKLRGSTPGLLDPSQSKRLLRFGGSLSFASFDPHTAHAVSDVPDIQILSIDEDLPPPKRIVIETTPNGTSFWRFVPKASLEEGVTDEGLWPRVVNICGERVICYQDQWEIYKLDPAYRCIVHLPPQVPSIIRVDPEITSSTTDAKNFVPKRMRTPPFEEASFHTHKRARSRRAGISGANASLSDSDSEDDLDEEEVKNMVVDDHHTRSKPKSFNNRQNLRRERNMRWQKNRHMQARYEKQAGISEVPSVVMADASTYIPPGSGEPTEDTAKRRGADITSPTEEIDPNRGRRPEARPNKRARTVSPNSLQNATNARQAARDQRRRAKIEIIDETHHNIQEQEFMNDIRQNSSEWQWSSTSTAFTPEGSQPKAPSEDSNHGDEGDAARQARLAESIRKMQELDKDKPLWEAQRQQREARERAEDQERAAKAEARRQAEAAQKRWAEEEAERERKRAQAEAERKRIEEEARQREQRQRKQRDRWGSGPWTTHRALERYKVLSEDFDNAKFGPAQPLAFHDIPWPVLTPPSRFTVEDVDWSAVEKFFETVRTHMRPQDYKVFVEKSHRRFHPDRWRARKVWSAVQDENDRAYLEVAANTVAQAITPLWREMKGN</sequence>
<organism evidence="1 2">
    <name type="scientific">Hygrophoropsis aurantiaca</name>
    <dbReference type="NCBI Taxonomy" id="72124"/>
    <lineage>
        <taxon>Eukaryota</taxon>
        <taxon>Fungi</taxon>
        <taxon>Dikarya</taxon>
        <taxon>Basidiomycota</taxon>
        <taxon>Agaricomycotina</taxon>
        <taxon>Agaricomycetes</taxon>
        <taxon>Agaricomycetidae</taxon>
        <taxon>Boletales</taxon>
        <taxon>Coniophorineae</taxon>
        <taxon>Hygrophoropsidaceae</taxon>
        <taxon>Hygrophoropsis</taxon>
    </lineage>
</organism>
<dbReference type="EMBL" id="MU267877">
    <property type="protein sequence ID" value="KAH7907722.1"/>
    <property type="molecule type" value="Genomic_DNA"/>
</dbReference>
<accession>A0ACB8A3F3</accession>
<dbReference type="Proteomes" id="UP000790377">
    <property type="component" value="Unassembled WGS sequence"/>
</dbReference>
<reference evidence="1" key="1">
    <citation type="journal article" date="2021" name="New Phytol.">
        <title>Evolutionary innovations through gain and loss of genes in the ectomycorrhizal Boletales.</title>
        <authorList>
            <person name="Wu G."/>
            <person name="Miyauchi S."/>
            <person name="Morin E."/>
            <person name="Kuo A."/>
            <person name="Drula E."/>
            <person name="Varga T."/>
            <person name="Kohler A."/>
            <person name="Feng B."/>
            <person name="Cao Y."/>
            <person name="Lipzen A."/>
            <person name="Daum C."/>
            <person name="Hundley H."/>
            <person name="Pangilinan J."/>
            <person name="Johnson J."/>
            <person name="Barry K."/>
            <person name="LaButti K."/>
            <person name="Ng V."/>
            <person name="Ahrendt S."/>
            <person name="Min B."/>
            <person name="Choi I.G."/>
            <person name="Park H."/>
            <person name="Plett J.M."/>
            <person name="Magnuson J."/>
            <person name="Spatafora J.W."/>
            <person name="Nagy L.G."/>
            <person name="Henrissat B."/>
            <person name="Grigoriev I.V."/>
            <person name="Yang Z.L."/>
            <person name="Xu J."/>
            <person name="Martin F.M."/>
        </authorList>
    </citation>
    <scope>NUCLEOTIDE SEQUENCE</scope>
    <source>
        <strain evidence="1">ATCC 28755</strain>
    </source>
</reference>
<name>A0ACB8A3F3_9AGAM</name>
<keyword evidence="2" id="KW-1185">Reference proteome</keyword>
<protein>
    <submittedName>
        <fullName evidence="1">Uncharacterized protein</fullName>
    </submittedName>
</protein>
<proteinExistence type="predicted"/>
<evidence type="ECO:0000313" key="2">
    <source>
        <dbReference type="Proteomes" id="UP000790377"/>
    </source>
</evidence>
<gene>
    <name evidence="1" type="ORF">BJ138DRAFT_1116438</name>
</gene>
<evidence type="ECO:0000313" key="1">
    <source>
        <dbReference type="EMBL" id="KAH7907722.1"/>
    </source>
</evidence>
<comment type="caution">
    <text evidence="1">The sequence shown here is derived from an EMBL/GenBank/DDBJ whole genome shotgun (WGS) entry which is preliminary data.</text>
</comment>